<feature type="coiled-coil region" evidence="4">
    <location>
        <begin position="546"/>
        <end position="623"/>
    </location>
</feature>
<evidence type="ECO:0000313" key="7">
    <source>
        <dbReference type="EMBL" id="BAI95641.1"/>
    </source>
</evidence>
<dbReference type="GO" id="GO:0016887">
    <property type="term" value="F:ATP hydrolysis activity"/>
    <property type="evidence" value="ECO:0007669"/>
    <property type="project" value="InterPro"/>
</dbReference>
<dbReference type="HOGENOM" id="CLU_000604_36_0_5"/>
<dbReference type="SUPFAM" id="SSF52540">
    <property type="entry name" value="P-loop containing nucleoside triphosphate hydrolases"/>
    <property type="match status" value="2"/>
</dbReference>
<dbReference type="PROSITE" id="PS50893">
    <property type="entry name" value="ABC_TRANSPORTER_2"/>
    <property type="match status" value="2"/>
</dbReference>
<feature type="region of interest" description="Disordered" evidence="5">
    <location>
        <begin position="520"/>
        <end position="545"/>
    </location>
</feature>
<dbReference type="InterPro" id="IPR032781">
    <property type="entry name" value="ABC_tran_Xtn"/>
</dbReference>
<sequence length="627" mass="68392">MLNLNGITVRLGGRAILDRASAALPPRSRVGLIGRNGAGKSTLMKVMIGQIDPDEGSCDMPRDTRLGYIAQEAPSGTATPFDTVLAADRERAELMAEAEHTEDPDRLGHIYERLNAIDAYTAPARAARILVGLGFDEEMQGRPLDSYSGGWKMRVALAALLFSNPDLLLLDEPSNHLDLEATLWLENFLKSYRGTVVVISHERDLLNNVVDYILHLEGGRVTLYPGGYDAFERQRAERLAQQEAARVKQQAEREKLQDYVARNSARASTAKQAQSRAKALAKMQPIAAAIEDPTLHFGFPSPPELRPPLITMDMAAVGYNDTPVLRRVNLRIDPDDRLALLGRNGNGKTTLARLIAAQLKPMEGAMNASAKMNVGYFTQYQVEELDVGDTPLEHMSRVMKGATPAAVRAQLGRFGFSGERATQKVGSMSGGERARLALALITRDAPHLLILDEPTNHLDVDSREALVQALNDYSGAVVIVSHDRHMIELVADRLVLVDNGTAQPFDGSLEDYTDIILRKADGNGGGNGGSGGDAPKTDRKAEKRTAAQWRERQKAAKNAVSKAEKEMAALAAERSRIDQALFDPKSATGAEAKMTMTELMVKRADLEKKLEAAEESWMEASAALEEL</sequence>
<accession>D4YZ59</accession>
<dbReference type="PANTHER" id="PTHR19211:SF14">
    <property type="entry name" value="ATP-BINDING CASSETTE SUB-FAMILY F MEMBER 1"/>
    <property type="match status" value="1"/>
</dbReference>
<dbReference type="AlphaFoldDB" id="D4YZ59"/>
<dbReference type="FunFam" id="3.40.50.300:FF:000011">
    <property type="entry name" value="Putative ABC transporter ATP-binding component"/>
    <property type="match status" value="1"/>
</dbReference>
<gene>
    <name evidence="7" type="ordered locus">SJA_C1-08070</name>
</gene>
<proteinExistence type="predicted"/>
<dbReference type="PROSITE" id="PS00211">
    <property type="entry name" value="ABC_TRANSPORTER_1"/>
    <property type="match status" value="2"/>
</dbReference>
<evidence type="ECO:0000259" key="6">
    <source>
        <dbReference type="PROSITE" id="PS50893"/>
    </source>
</evidence>
<dbReference type="EMBL" id="AP010803">
    <property type="protein sequence ID" value="BAI95641.1"/>
    <property type="molecule type" value="Genomic_DNA"/>
</dbReference>
<dbReference type="InterPro" id="IPR003439">
    <property type="entry name" value="ABC_transporter-like_ATP-bd"/>
</dbReference>
<dbReference type="GeneID" id="29272472"/>
<evidence type="ECO:0000256" key="1">
    <source>
        <dbReference type="ARBA" id="ARBA00022737"/>
    </source>
</evidence>
<reference evidence="7 8" key="1">
    <citation type="journal article" date="2010" name="J. Bacteriol.">
        <title>Complete genome sequence of the representative gamma-hexachlorocyclohexane-degrading bacterium Sphingobium japonicum UT26.</title>
        <authorList>
            <person name="Nagata Y."/>
            <person name="Ohtsubo Y."/>
            <person name="Endo R."/>
            <person name="Ichikawa N."/>
            <person name="Ankai A."/>
            <person name="Oguchi A."/>
            <person name="Fukui S."/>
            <person name="Fujita N."/>
            <person name="Tsuda M."/>
        </authorList>
    </citation>
    <scope>NUCLEOTIDE SEQUENCE [LARGE SCALE GENOMIC DNA]</scope>
    <source>
        <strain evidence="8">DSM 16413 / CCM 7287 / MTCC 6362 / UT26 / NBRC 101211 / UT26S</strain>
    </source>
</reference>
<dbReference type="InterPro" id="IPR050611">
    <property type="entry name" value="ABCF"/>
</dbReference>
<dbReference type="Pfam" id="PF00005">
    <property type="entry name" value="ABC_tran"/>
    <property type="match status" value="2"/>
</dbReference>
<keyword evidence="8" id="KW-1185">Reference proteome</keyword>
<dbReference type="RefSeq" id="WP_013039304.1">
    <property type="nucleotide sequence ID" value="NC_014006.1"/>
</dbReference>
<keyword evidence="1" id="KW-0677">Repeat</keyword>
<dbReference type="InterPro" id="IPR017871">
    <property type="entry name" value="ABC_transporter-like_CS"/>
</dbReference>
<keyword evidence="4" id="KW-0175">Coiled coil</keyword>
<dbReference type="GO" id="GO:0005524">
    <property type="term" value="F:ATP binding"/>
    <property type="evidence" value="ECO:0007669"/>
    <property type="project" value="UniProtKB-KW"/>
</dbReference>
<feature type="domain" description="ABC transporter" evidence="6">
    <location>
        <begin position="2"/>
        <end position="243"/>
    </location>
</feature>
<dbReference type="KEGG" id="sjp:SJA_C1-08070"/>
<dbReference type="CDD" id="cd03221">
    <property type="entry name" value="ABCF_EF-3"/>
    <property type="match status" value="2"/>
</dbReference>
<feature type="compositionally biased region" description="Basic and acidic residues" evidence="5">
    <location>
        <begin position="535"/>
        <end position="545"/>
    </location>
</feature>
<feature type="compositionally biased region" description="Gly residues" evidence="5">
    <location>
        <begin position="522"/>
        <end position="532"/>
    </location>
</feature>
<evidence type="ECO:0000256" key="4">
    <source>
        <dbReference type="SAM" id="Coils"/>
    </source>
</evidence>
<evidence type="ECO:0000313" key="8">
    <source>
        <dbReference type="Proteomes" id="UP000007753"/>
    </source>
</evidence>
<keyword evidence="2" id="KW-0547">Nucleotide-binding</keyword>
<dbReference type="InterPro" id="IPR003593">
    <property type="entry name" value="AAA+_ATPase"/>
</dbReference>
<keyword evidence="3 7" id="KW-0067">ATP-binding</keyword>
<dbReference type="FunFam" id="3.40.50.300:FF:001197">
    <property type="entry name" value="Putative ATP-binding cassette family ATPase"/>
    <property type="match status" value="1"/>
</dbReference>
<dbReference type="eggNOG" id="COG0488">
    <property type="taxonomic scope" value="Bacteria"/>
</dbReference>
<organism evidence="7 8">
    <name type="scientific">Sphingobium indicum (strain DSM 16413 / CCM 7287 / MTCC 6362 / UT26 / NBRC 101211 / UT26S)</name>
    <name type="common">Sphingobium japonicum</name>
    <dbReference type="NCBI Taxonomy" id="452662"/>
    <lineage>
        <taxon>Bacteria</taxon>
        <taxon>Pseudomonadati</taxon>
        <taxon>Pseudomonadota</taxon>
        <taxon>Alphaproteobacteria</taxon>
        <taxon>Sphingomonadales</taxon>
        <taxon>Sphingomonadaceae</taxon>
        <taxon>Sphingobium</taxon>
    </lineage>
</organism>
<dbReference type="Pfam" id="PF12848">
    <property type="entry name" value="ABC_tran_Xtn"/>
    <property type="match status" value="1"/>
</dbReference>
<evidence type="ECO:0000256" key="3">
    <source>
        <dbReference type="ARBA" id="ARBA00022840"/>
    </source>
</evidence>
<protein>
    <submittedName>
        <fullName evidence="7">ATP-binding cassette protein</fullName>
    </submittedName>
</protein>
<dbReference type="STRING" id="452662.SJA_C1-08070"/>
<dbReference type="Proteomes" id="UP000007753">
    <property type="component" value="Chromosome 1"/>
</dbReference>
<dbReference type="PANTHER" id="PTHR19211">
    <property type="entry name" value="ATP-BINDING TRANSPORT PROTEIN-RELATED"/>
    <property type="match status" value="1"/>
</dbReference>
<evidence type="ECO:0000256" key="2">
    <source>
        <dbReference type="ARBA" id="ARBA00022741"/>
    </source>
</evidence>
<dbReference type="InterPro" id="IPR027417">
    <property type="entry name" value="P-loop_NTPase"/>
</dbReference>
<name>D4YZ59_SPHIU</name>
<dbReference type="Gene3D" id="3.40.50.300">
    <property type="entry name" value="P-loop containing nucleotide triphosphate hydrolases"/>
    <property type="match status" value="2"/>
</dbReference>
<evidence type="ECO:0000256" key="5">
    <source>
        <dbReference type="SAM" id="MobiDB-lite"/>
    </source>
</evidence>
<dbReference type="SMART" id="SM00382">
    <property type="entry name" value="AAA"/>
    <property type="match status" value="2"/>
</dbReference>
<feature type="domain" description="ABC transporter" evidence="6">
    <location>
        <begin position="309"/>
        <end position="524"/>
    </location>
</feature>